<dbReference type="PANTHER" id="PTHR43476">
    <property type="entry name" value="3-(3-HYDROXY-PHENYL)PROPIONATE/3-HYDROXYCINNAMIC ACID HYDROXYLASE"/>
    <property type="match status" value="1"/>
</dbReference>
<sequence length="557" mass="60988">MAAGPAGRQGDTRARRKERIMTDTQILDVAIVGYGPVGQSLSILLARRGYRVAAFDRWPSLYPLPRAVFHDHEIRRVFHAMGLGADVAAISQPSAKYQWFNADWKTLVEIDWSAESISDGPVGYLFNQPMLEGLLDGKARSLPTVEINQGWEATALVQHADHCEVQLRHGTMQDGQWTPDGATRTVRARFVIGADGANSFVRKSAGIAQDDLGFEEDWLVIDVKPNPGVKLDVPDIGQWCNPARPTTMVPGGPGYRRWEFMRLPHETIDDLQKPEKVWELLSPWVNPDNATLVRYAVYKFRSLLAQQWRKGRVLLAGDAAHLMPPFMGQGMCSGIRDAWNLAWRLDLLLRGIATEDLLETYTAERLPQVRAVIDASIAMGQVVCIADREAAARRDEAFLSGQVPPLPPFPGLTGGVICTDLGTTGIAGQLSVHGQVEDDAGIARFDDRIANGFHVIALDADPGQYIDAESAALLTRLGTSTIGVTTDPSKVKAGRVLRDVSGRYARFFAEHGASVIVVRPDYYVYGGVSDPAQLPALLAKLEQELSLSPEAAQRKAA</sequence>
<accession>A0ABM8TDU8</accession>
<evidence type="ECO:0000259" key="2">
    <source>
        <dbReference type="Pfam" id="PF01494"/>
    </source>
</evidence>
<dbReference type="PANTHER" id="PTHR43476:SF3">
    <property type="entry name" value="FAD-BINDING MONOOXYGENASE"/>
    <property type="match status" value="1"/>
</dbReference>
<dbReference type="Pfam" id="PF01494">
    <property type="entry name" value="FAD_binding_3"/>
    <property type="match status" value="1"/>
</dbReference>
<evidence type="ECO:0000313" key="3">
    <source>
        <dbReference type="EMBL" id="CAG2139295.1"/>
    </source>
</evidence>
<dbReference type="PRINTS" id="PR00420">
    <property type="entry name" value="RNGMNOXGNASE"/>
</dbReference>
<proteinExistence type="predicted"/>
<keyword evidence="1 3" id="KW-0560">Oxidoreductase</keyword>
<reference evidence="3 4" key="1">
    <citation type="submission" date="2021-03" db="EMBL/GenBank/DDBJ databases">
        <authorList>
            <person name="Peeters C."/>
        </authorList>
    </citation>
    <scope>NUCLEOTIDE SEQUENCE [LARGE SCALE GENOMIC DNA]</scope>
    <source>
        <strain evidence="3 4">LMG 26411</strain>
    </source>
</reference>
<keyword evidence="4" id="KW-1185">Reference proteome</keyword>
<evidence type="ECO:0000313" key="4">
    <source>
        <dbReference type="Proteomes" id="UP000672657"/>
    </source>
</evidence>
<organism evidence="3 4">
    <name type="scientific">Cupriavidus numazuensis</name>
    <dbReference type="NCBI Taxonomy" id="221992"/>
    <lineage>
        <taxon>Bacteria</taxon>
        <taxon>Pseudomonadati</taxon>
        <taxon>Pseudomonadota</taxon>
        <taxon>Betaproteobacteria</taxon>
        <taxon>Burkholderiales</taxon>
        <taxon>Burkholderiaceae</taxon>
        <taxon>Cupriavidus</taxon>
    </lineage>
</organism>
<feature type="domain" description="FAD-binding" evidence="2">
    <location>
        <begin position="28"/>
        <end position="375"/>
    </location>
</feature>
<dbReference type="EMBL" id="CAJPVI010000008">
    <property type="protein sequence ID" value="CAG2139295.1"/>
    <property type="molecule type" value="Genomic_DNA"/>
</dbReference>
<evidence type="ECO:0000256" key="1">
    <source>
        <dbReference type="ARBA" id="ARBA00023002"/>
    </source>
</evidence>
<protein>
    <submittedName>
        <fullName evidence="3">NADH-specific resorcinol 4-hydroxylase</fullName>
        <ecNumber evidence="3">1.14.13.220</ecNumber>
    </submittedName>
</protein>
<dbReference type="Gene3D" id="3.50.50.60">
    <property type="entry name" value="FAD/NAD(P)-binding domain"/>
    <property type="match status" value="1"/>
</dbReference>
<dbReference type="Proteomes" id="UP000672657">
    <property type="component" value="Unassembled WGS sequence"/>
</dbReference>
<dbReference type="NCBIfam" id="NF004829">
    <property type="entry name" value="PRK06183.1-3"/>
    <property type="match status" value="1"/>
</dbReference>
<dbReference type="InterPro" id="IPR050631">
    <property type="entry name" value="PheA/TfdB_FAD_monoxygenase"/>
</dbReference>
<comment type="caution">
    <text evidence="3">The sequence shown here is derived from an EMBL/GenBank/DDBJ whole genome shotgun (WGS) entry which is preliminary data.</text>
</comment>
<gene>
    <name evidence="3" type="primary">tsdB_1</name>
    <name evidence="3" type="ORF">LMG26411_01685</name>
</gene>
<dbReference type="GO" id="GO:0016491">
    <property type="term" value="F:oxidoreductase activity"/>
    <property type="evidence" value="ECO:0007669"/>
    <property type="project" value="UniProtKB-KW"/>
</dbReference>
<name>A0ABM8TDU8_9BURK</name>
<dbReference type="SUPFAM" id="SSF51905">
    <property type="entry name" value="FAD/NAD(P)-binding domain"/>
    <property type="match status" value="1"/>
</dbReference>
<dbReference type="InterPro" id="IPR002938">
    <property type="entry name" value="FAD-bd"/>
</dbReference>
<dbReference type="EC" id="1.14.13.220" evidence="3"/>
<dbReference type="InterPro" id="IPR036188">
    <property type="entry name" value="FAD/NAD-bd_sf"/>
</dbReference>
<dbReference type="Gene3D" id="3.30.70.2450">
    <property type="match status" value="1"/>
</dbReference>